<organism evidence="1 2">
    <name type="scientific">Lindgomyces ingoldianus</name>
    <dbReference type="NCBI Taxonomy" id="673940"/>
    <lineage>
        <taxon>Eukaryota</taxon>
        <taxon>Fungi</taxon>
        <taxon>Dikarya</taxon>
        <taxon>Ascomycota</taxon>
        <taxon>Pezizomycotina</taxon>
        <taxon>Dothideomycetes</taxon>
        <taxon>Pleosporomycetidae</taxon>
        <taxon>Pleosporales</taxon>
        <taxon>Lindgomycetaceae</taxon>
        <taxon>Lindgomyces</taxon>
    </lineage>
</organism>
<evidence type="ECO:0000313" key="2">
    <source>
        <dbReference type="Proteomes" id="UP000799755"/>
    </source>
</evidence>
<gene>
    <name evidence="1" type="ORF">BDR25DRAFT_339891</name>
</gene>
<keyword evidence="2" id="KW-1185">Reference proteome</keyword>
<sequence>MPAYRSAGIRVRIGAASLADTITPDLELLKAKARPKSERAEDRLRKGELLVEENVPFPGDEECMGVNFLGNVPFLQARVGKDLFKSGTGDNGEGKGVDCAKKNGRGQAFTGAGTGGHRSQGPAARTRSHTPAAGSEAHVELPPHGAAGFDHTDSEPKALAVHVLLTDTTFFPGLYDKPRHLKIEVFFNGILASCVRAHPIEVRQDNSLYHQMFSGSRIEWLAERPWVFLPPGQNADGSFRGPSMTIGAQERWGQICAALLEEADERGFDENGERPPSAAYLESLAVMQMPEDVKDMQKPGGRSFGVVDVVIAYGQGKKLTAGVSYLKEVTRMVDGRYTKRDRGKQEEEPGRPAASPTSLPPLPPSVFKFGAAASSASQVDGPASCSSDLDAEGDTDSDYEPVSQVTEGGHGLAWTQPQLMPVTQESFLPQVSTPLTQFPPHPPMVPMPDFQSPFPEFANQFGSQFGMAPSTQFPIPAGFPEVSERLRIKAQNFYQATPSHFSYEPPLRGLTAPPPPHGFAIRPGMNQGFEAPSLPTQELAPFQQHLQGFGYSPESNQAISMSSSTQGPAVSHAPHPGLTFPTKPVHSFEMPPPTSIPIHGTSAPSLNTPMQTHAFSSPAHSPYKRSRHVSMGPVNVTSFDPNAPPCDTTPSYGISHRGMFTQAGSPTDISSQSQKQRASGQGYVHLEYNPFAAQRNPLAEGPLPPVGLFPVTKRPRPGSFDEVVGIIDPNQPRSSILVDRLVITGKHGAHIVDHQWKIAQRVAVKHEYPIPRPSRTSRLQESPESAEYIQPSTISRRRTRNAQPVDPTTPPLTSPGPTQDLDMTVSVDRTKRGIIHEGNLAQIFGKPPTMGPTLSSESYGWAIPGNGSEREIGEQGGDNSCSDDGVQTLPATPVVASNSRVPESSSDVGDFQQARGKMKSKQKELMVQGNEKPVVVQHKASKVSARQARRRPSTVVEFLGDDDGESSELSSVPSSPEPEVRNVGRSTRRNPNLLASTNDSDPDFTPITAASSSSYRQTTQSQLQLGSKVQRVRQPRRLDPEIFVDNPALNQDCAIAFAQAGPWANGLGLETAATDGGECVVLRQVKAERMGWFSEEGVVIGVRYFVEG</sequence>
<dbReference type="EMBL" id="MU003495">
    <property type="protein sequence ID" value="KAF2475993.1"/>
    <property type="molecule type" value="Genomic_DNA"/>
</dbReference>
<reference evidence="1" key="1">
    <citation type="journal article" date="2020" name="Stud. Mycol.">
        <title>101 Dothideomycetes genomes: a test case for predicting lifestyles and emergence of pathogens.</title>
        <authorList>
            <person name="Haridas S."/>
            <person name="Albert R."/>
            <person name="Binder M."/>
            <person name="Bloem J."/>
            <person name="Labutti K."/>
            <person name="Salamov A."/>
            <person name="Andreopoulos B."/>
            <person name="Baker S."/>
            <person name="Barry K."/>
            <person name="Bills G."/>
            <person name="Bluhm B."/>
            <person name="Cannon C."/>
            <person name="Castanera R."/>
            <person name="Culley D."/>
            <person name="Daum C."/>
            <person name="Ezra D."/>
            <person name="Gonzalez J."/>
            <person name="Henrissat B."/>
            <person name="Kuo A."/>
            <person name="Liang C."/>
            <person name="Lipzen A."/>
            <person name="Lutzoni F."/>
            <person name="Magnuson J."/>
            <person name="Mondo S."/>
            <person name="Nolan M."/>
            <person name="Ohm R."/>
            <person name="Pangilinan J."/>
            <person name="Park H.-J."/>
            <person name="Ramirez L."/>
            <person name="Alfaro M."/>
            <person name="Sun H."/>
            <person name="Tritt A."/>
            <person name="Yoshinaga Y."/>
            <person name="Zwiers L.-H."/>
            <person name="Turgeon B."/>
            <person name="Goodwin S."/>
            <person name="Spatafora J."/>
            <person name="Crous P."/>
            <person name="Grigoriev I."/>
        </authorList>
    </citation>
    <scope>NUCLEOTIDE SEQUENCE</scope>
    <source>
        <strain evidence="1">ATCC 200398</strain>
    </source>
</reference>
<dbReference type="Proteomes" id="UP000799755">
    <property type="component" value="Unassembled WGS sequence"/>
</dbReference>
<comment type="caution">
    <text evidence="1">The sequence shown here is derived from an EMBL/GenBank/DDBJ whole genome shotgun (WGS) entry which is preliminary data.</text>
</comment>
<protein>
    <submittedName>
        <fullName evidence="1">Uncharacterized protein</fullName>
    </submittedName>
</protein>
<proteinExistence type="predicted"/>
<accession>A0ACB6R9N3</accession>
<name>A0ACB6R9N3_9PLEO</name>
<evidence type="ECO:0000313" key="1">
    <source>
        <dbReference type="EMBL" id="KAF2475993.1"/>
    </source>
</evidence>